<protein>
    <recommendedName>
        <fullName evidence="4">DUF304 domain-containing protein</fullName>
    </recommendedName>
</protein>
<dbReference type="EMBL" id="CP012159">
    <property type="protein sequence ID" value="AKT44005.1"/>
    <property type="molecule type" value="Genomic_DNA"/>
</dbReference>
<proteinExistence type="predicted"/>
<evidence type="ECO:0000256" key="1">
    <source>
        <dbReference type="SAM" id="Phobius"/>
    </source>
</evidence>
<feature type="transmembrane region" description="Helical" evidence="1">
    <location>
        <begin position="96"/>
        <end position="117"/>
    </location>
</feature>
<keyword evidence="1" id="KW-1133">Transmembrane helix</keyword>
<dbReference type="Proteomes" id="UP000067626">
    <property type="component" value="Chromosome"/>
</dbReference>
<dbReference type="AlphaFoldDB" id="A0A0K1ESU2"/>
<evidence type="ECO:0000313" key="3">
    <source>
        <dbReference type="Proteomes" id="UP000067626"/>
    </source>
</evidence>
<name>A0A0K1ESU2_CHOCO</name>
<keyword evidence="1" id="KW-0812">Transmembrane</keyword>
<dbReference type="RefSeq" id="WP_050435398.1">
    <property type="nucleotide sequence ID" value="NZ_CP012159.1"/>
</dbReference>
<accession>A0A0K1ESU2</accession>
<keyword evidence="3" id="KW-1185">Reference proteome</keyword>
<dbReference type="OrthoDB" id="7061362at2"/>
<keyword evidence="1" id="KW-0472">Membrane</keyword>
<dbReference type="KEGG" id="ccro:CMC5_082430"/>
<evidence type="ECO:0008006" key="4">
    <source>
        <dbReference type="Google" id="ProtNLM"/>
    </source>
</evidence>
<organism evidence="2 3">
    <name type="scientific">Chondromyces crocatus</name>
    <dbReference type="NCBI Taxonomy" id="52"/>
    <lineage>
        <taxon>Bacteria</taxon>
        <taxon>Pseudomonadati</taxon>
        <taxon>Myxococcota</taxon>
        <taxon>Polyangia</taxon>
        <taxon>Polyangiales</taxon>
        <taxon>Polyangiaceae</taxon>
        <taxon>Chondromyces</taxon>
    </lineage>
</organism>
<evidence type="ECO:0000313" key="2">
    <source>
        <dbReference type="EMBL" id="AKT44005.1"/>
    </source>
</evidence>
<reference evidence="2 3" key="1">
    <citation type="submission" date="2015-07" db="EMBL/GenBank/DDBJ databases">
        <title>Genome analysis of myxobacterium Chondromyces crocatus Cm c5 reveals a high potential for natural compound synthesis and the genetic basis for the loss of fruiting body formation.</title>
        <authorList>
            <person name="Zaburannyi N."/>
            <person name="Bunk B."/>
            <person name="Maier J."/>
            <person name="Overmann J."/>
            <person name="Mueller R."/>
        </authorList>
    </citation>
    <scope>NUCLEOTIDE SEQUENCE [LARGE SCALE GENOMIC DNA]</scope>
    <source>
        <strain evidence="2 3">Cm c5</strain>
    </source>
</reference>
<sequence>MSPVPPARTPVAWPAGIEVRYLDAAGRPREEGDGAAARDGGVVLRLRWFGLHHVLLLILCIWWDSILVRVQVPALIGEYYGRAVELMGRPGGLRSLFVLLALLAYGAMCVGVSYYTVAGLLNHTEITATAERLTIRHGPIPWRGRRTIEVRRIRQFRIERVPGPRGGNSYDLHALLVDGPSVGVVHRVSKAHARFLEHVLGSHLDLAPGISPADTDGMG</sequence>
<feature type="transmembrane region" description="Helical" evidence="1">
    <location>
        <begin position="54"/>
        <end position="76"/>
    </location>
</feature>
<dbReference type="STRING" id="52.CMC5_082430"/>
<gene>
    <name evidence="2" type="ORF">CMC5_082430</name>
</gene>